<sequence>MSPLVKKLAFAILARPRLAAALLKIGFNFYPAIRRTGCKVSQISTDVRQITVKLPLNWKTRNLNGSLFGGSMFAATDPFYMSMLYFNLGEEYVVWDKGGTIRFKRPALSTLTAEFRLDAAELTEIHQLLAITPEITRTYAVAMVNAKGDVCAEVDRVLYIAHKSAYDAKQRERRQRLAQAASDAATPTSSKPN</sequence>
<keyword evidence="1" id="KW-0732">Signal</keyword>
<dbReference type="SUPFAM" id="SSF54637">
    <property type="entry name" value="Thioesterase/thiol ester dehydrase-isomerase"/>
    <property type="match status" value="1"/>
</dbReference>
<dbReference type="InterPro" id="IPR029069">
    <property type="entry name" value="HotDog_dom_sf"/>
</dbReference>
<reference evidence="2 3" key="1">
    <citation type="submission" date="2020-05" db="EMBL/GenBank/DDBJ databases">
        <title>Complete genome sequence of Deefgea sp. D17.</title>
        <authorList>
            <person name="Bae J.-W."/>
            <person name="Han J.E."/>
        </authorList>
    </citation>
    <scope>NUCLEOTIDE SEQUENCE [LARGE SCALE GENOMIC DNA]</scope>
    <source>
        <strain evidence="2 3">D17</strain>
    </source>
</reference>
<dbReference type="Pfam" id="PF14539">
    <property type="entry name" value="DUF4442"/>
    <property type="match status" value="1"/>
</dbReference>
<accession>A0A6M8SUT0</accession>
<feature type="chain" id="PRO_5026930443" evidence="1">
    <location>
        <begin position="20"/>
        <end position="193"/>
    </location>
</feature>
<gene>
    <name evidence="2" type="ORF">HQN60_14465</name>
</gene>
<evidence type="ECO:0000313" key="2">
    <source>
        <dbReference type="EMBL" id="QKJ67828.1"/>
    </source>
</evidence>
<dbReference type="Proteomes" id="UP000504844">
    <property type="component" value="Chromosome"/>
</dbReference>
<name>A0A6M8SUT0_9NEIS</name>
<proteinExistence type="predicted"/>
<protein>
    <submittedName>
        <fullName evidence="2">DUF4442 domain-containing protein</fullName>
    </submittedName>
</protein>
<organism evidence="2 3">
    <name type="scientific">Deefgea piscis</name>
    <dbReference type="NCBI Taxonomy" id="2739061"/>
    <lineage>
        <taxon>Bacteria</taxon>
        <taxon>Pseudomonadati</taxon>
        <taxon>Pseudomonadota</taxon>
        <taxon>Betaproteobacteria</taxon>
        <taxon>Neisseriales</taxon>
        <taxon>Chitinibacteraceae</taxon>
        <taxon>Deefgea</taxon>
    </lineage>
</organism>
<dbReference type="Gene3D" id="3.10.129.10">
    <property type="entry name" value="Hotdog Thioesterase"/>
    <property type="match status" value="1"/>
</dbReference>
<dbReference type="InterPro" id="IPR027961">
    <property type="entry name" value="DUF4442"/>
</dbReference>
<dbReference type="KEGG" id="dee:HQN60_14465"/>
<evidence type="ECO:0000256" key="1">
    <source>
        <dbReference type="SAM" id="SignalP"/>
    </source>
</evidence>
<keyword evidence="3" id="KW-1185">Reference proteome</keyword>
<dbReference type="AlphaFoldDB" id="A0A6M8SUT0"/>
<dbReference type="RefSeq" id="WP_173534329.1">
    <property type="nucleotide sequence ID" value="NZ_CP054143.1"/>
</dbReference>
<evidence type="ECO:0000313" key="3">
    <source>
        <dbReference type="Proteomes" id="UP000504844"/>
    </source>
</evidence>
<dbReference type="EMBL" id="CP054143">
    <property type="protein sequence ID" value="QKJ67828.1"/>
    <property type="molecule type" value="Genomic_DNA"/>
</dbReference>
<feature type="signal peptide" evidence="1">
    <location>
        <begin position="1"/>
        <end position="19"/>
    </location>
</feature>